<evidence type="ECO:0000256" key="6">
    <source>
        <dbReference type="ARBA" id="ARBA00022833"/>
    </source>
</evidence>
<evidence type="ECO:0000259" key="20">
    <source>
        <dbReference type="PROSITE" id="PS51184"/>
    </source>
</evidence>
<evidence type="ECO:0000256" key="4">
    <source>
        <dbReference type="ARBA" id="ARBA00022737"/>
    </source>
</evidence>
<dbReference type="FunFam" id="2.60.120.650:FF:000023">
    <property type="entry name" value="Probable lysine-specific demethylase ELF6"/>
    <property type="match status" value="1"/>
</dbReference>
<dbReference type="Proteomes" id="UP000594263">
    <property type="component" value="Unplaced"/>
</dbReference>
<dbReference type="InterPro" id="IPR036236">
    <property type="entry name" value="Znf_C2H2_sf"/>
</dbReference>
<keyword evidence="13" id="KW-0539">Nucleus</keyword>
<feature type="region of interest" description="Disordered" evidence="17">
    <location>
        <begin position="941"/>
        <end position="1034"/>
    </location>
</feature>
<dbReference type="Pfam" id="PF02373">
    <property type="entry name" value="JmjC"/>
    <property type="match status" value="1"/>
</dbReference>
<dbReference type="PROSITE" id="PS00028">
    <property type="entry name" value="ZINC_FINGER_C2H2_1"/>
    <property type="match status" value="3"/>
</dbReference>
<evidence type="ECO:0000256" key="16">
    <source>
        <dbReference type="PROSITE-ProRule" id="PRU00042"/>
    </source>
</evidence>
<feature type="compositionally biased region" description="Basic and acidic residues" evidence="17">
    <location>
        <begin position="1144"/>
        <end position="1168"/>
    </location>
</feature>
<evidence type="ECO:0000259" key="18">
    <source>
        <dbReference type="PROSITE" id="PS50157"/>
    </source>
</evidence>
<dbReference type="SUPFAM" id="SSF57667">
    <property type="entry name" value="beta-beta-alpha zinc fingers"/>
    <property type="match status" value="2"/>
</dbReference>
<evidence type="ECO:0000256" key="9">
    <source>
        <dbReference type="ARBA" id="ARBA00023002"/>
    </source>
</evidence>
<evidence type="ECO:0000256" key="11">
    <source>
        <dbReference type="ARBA" id="ARBA00023015"/>
    </source>
</evidence>
<name>A0A7N0RJB3_KALFE</name>
<keyword evidence="6" id="KW-0862">Zinc</keyword>
<dbReference type="FunFam" id="3.30.160.60:FF:000747">
    <property type="entry name" value="Probable lysine-specific demethylase ELF6"/>
    <property type="match status" value="1"/>
</dbReference>
<evidence type="ECO:0000259" key="19">
    <source>
        <dbReference type="PROSITE" id="PS51183"/>
    </source>
</evidence>
<evidence type="ECO:0000256" key="2">
    <source>
        <dbReference type="ARBA" id="ARBA00009711"/>
    </source>
</evidence>
<keyword evidence="5 16" id="KW-0863">Zinc-finger</keyword>
<evidence type="ECO:0000256" key="12">
    <source>
        <dbReference type="ARBA" id="ARBA00023163"/>
    </source>
</evidence>
<dbReference type="SMART" id="SM00545">
    <property type="entry name" value="JmjN"/>
    <property type="match status" value="1"/>
</dbReference>
<dbReference type="InterPro" id="IPR003347">
    <property type="entry name" value="JmjC_dom"/>
</dbReference>
<feature type="region of interest" description="Disordered" evidence="17">
    <location>
        <begin position="665"/>
        <end position="698"/>
    </location>
</feature>
<feature type="region of interest" description="Disordered" evidence="17">
    <location>
        <begin position="1096"/>
        <end position="1168"/>
    </location>
</feature>
<keyword evidence="9" id="KW-0560">Oxidoreductase</keyword>
<dbReference type="SMART" id="SM00558">
    <property type="entry name" value="JmjC"/>
    <property type="match status" value="1"/>
</dbReference>
<comment type="catalytic activity">
    <reaction evidence="15">
        <text>N(6),N(6),N(6)-trimethyl-L-lysyl(27)-[histone H3] + 2-oxoglutarate + O2 = N(6),N(6)-dimethyl-L-lysyl(27)-[histone H3] + formaldehyde + succinate + CO2</text>
        <dbReference type="Rhea" id="RHEA:60228"/>
        <dbReference type="Rhea" id="RHEA-COMP:15535"/>
        <dbReference type="Rhea" id="RHEA-COMP:15539"/>
        <dbReference type="ChEBI" id="CHEBI:15379"/>
        <dbReference type="ChEBI" id="CHEBI:16526"/>
        <dbReference type="ChEBI" id="CHEBI:16810"/>
        <dbReference type="ChEBI" id="CHEBI:16842"/>
        <dbReference type="ChEBI" id="CHEBI:30031"/>
        <dbReference type="ChEBI" id="CHEBI:61961"/>
        <dbReference type="ChEBI" id="CHEBI:61976"/>
    </reaction>
    <physiologicalReaction direction="left-to-right" evidence="15">
        <dbReference type="Rhea" id="RHEA:60229"/>
    </physiologicalReaction>
</comment>
<comment type="similarity">
    <text evidence="2">Belongs to the JHDM3 histone demethylase family.</text>
</comment>
<evidence type="ECO:0000313" key="22">
    <source>
        <dbReference type="Proteomes" id="UP000594263"/>
    </source>
</evidence>
<feature type="domain" description="C2H2-type" evidence="18">
    <location>
        <begin position="1226"/>
        <end position="1255"/>
    </location>
</feature>
<comment type="catalytic activity">
    <reaction evidence="14">
        <text>N(6),N(6)-dimethyl-L-lysyl(27)-[histone H3] + 2-oxoglutarate + O2 = N(6)-methyl-L-lysyl(27)-[histone H3] + formaldehyde + succinate + CO2</text>
        <dbReference type="Rhea" id="RHEA:60232"/>
        <dbReference type="Rhea" id="RHEA-COMP:15539"/>
        <dbReference type="Rhea" id="RHEA-COMP:15544"/>
        <dbReference type="ChEBI" id="CHEBI:15379"/>
        <dbReference type="ChEBI" id="CHEBI:16526"/>
        <dbReference type="ChEBI" id="CHEBI:16810"/>
        <dbReference type="ChEBI" id="CHEBI:16842"/>
        <dbReference type="ChEBI" id="CHEBI:30031"/>
        <dbReference type="ChEBI" id="CHEBI:61929"/>
        <dbReference type="ChEBI" id="CHEBI:61976"/>
    </reaction>
    <physiologicalReaction direction="left-to-right" evidence="14">
        <dbReference type="Rhea" id="RHEA:60233"/>
    </physiologicalReaction>
</comment>
<evidence type="ECO:0000256" key="8">
    <source>
        <dbReference type="ARBA" id="ARBA00022964"/>
    </source>
</evidence>
<dbReference type="GO" id="GO:0005634">
    <property type="term" value="C:nucleus"/>
    <property type="evidence" value="ECO:0007669"/>
    <property type="project" value="UniProtKB-SubCell"/>
</dbReference>
<evidence type="ECO:0000256" key="10">
    <source>
        <dbReference type="ARBA" id="ARBA00023004"/>
    </source>
</evidence>
<evidence type="ECO:0000256" key="13">
    <source>
        <dbReference type="ARBA" id="ARBA00023242"/>
    </source>
</evidence>
<evidence type="ECO:0000256" key="1">
    <source>
        <dbReference type="ARBA" id="ARBA00004123"/>
    </source>
</evidence>
<feature type="domain" description="JmjC" evidence="20">
    <location>
        <begin position="198"/>
        <end position="364"/>
    </location>
</feature>
<dbReference type="GO" id="GO:0034647">
    <property type="term" value="F:histone H3K4me/H3K4me2/H3K4me3 demethylase activity"/>
    <property type="evidence" value="ECO:0007669"/>
    <property type="project" value="TreeGrafter"/>
</dbReference>
<keyword evidence="4" id="KW-0677">Repeat</keyword>
<dbReference type="Gramene" id="Kaladp0011s1015.1.v1.1">
    <property type="protein sequence ID" value="Kaladp0011s1015.1.v1.1"/>
    <property type="gene ID" value="Kaladp0011s1015.v1.1"/>
</dbReference>
<dbReference type="GO" id="GO:2000028">
    <property type="term" value="P:regulation of photoperiodism, flowering"/>
    <property type="evidence" value="ECO:0007669"/>
    <property type="project" value="UniProtKB-ARBA"/>
</dbReference>
<dbReference type="PANTHER" id="PTHR10694">
    <property type="entry name" value="LYSINE-SPECIFIC DEMETHYLASE"/>
    <property type="match status" value="1"/>
</dbReference>
<dbReference type="InterPro" id="IPR003349">
    <property type="entry name" value="JmjN"/>
</dbReference>
<dbReference type="GO" id="GO:0048580">
    <property type="term" value="P:regulation of post-embryonic development"/>
    <property type="evidence" value="ECO:0007669"/>
    <property type="project" value="UniProtKB-ARBA"/>
</dbReference>
<organism evidence="21 22">
    <name type="scientific">Kalanchoe fedtschenkoi</name>
    <name type="common">Lavender scallops</name>
    <name type="synonym">South American air plant</name>
    <dbReference type="NCBI Taxonomy" id="63787"/>
    <lineage>
        <taxon>Eukaryota</taxon>
        <taxon>Viridiplantae</taxon>
        <taxon>Streptophyta</taxon>
        <taxon>Embryophyta</taxon>
        <taxon>Tracheophyta</taxon>
        <taxon>Spermatophyta</taxon>
        <taxon>Magnoliopsida</taxon>
        <taxon>eudicotyledons</taxon>
        <taxon>Gunneridae</taxon>
        <taxon>Pentapetalae</taxon>
        <taxon>Saxifragales</taxon>
        <taxon>Crassulaceae</taxon>
        <taxon>Kalanchoe</taxon>
    </lineage>
</organism>
<dbReference type="OMA" id="QMKCTER"/>
<feature type="domain" description="C2H2-type" evidence="18">
    <location>
        <begin position="1256"/>
        <end position="1287"/>
    </location>
</feature>
<feature type="compositionally biased region" description="Basic and acidic residues" evidence="17">
    <location>
        <begin position="1118"/>
        <end position="1131"/>
    </location>
</feature>
<dbReference type="GO" id="GO:0040029">
    <property type="term" value="P:epigenetic regulation of gene expression"/>
    <property type="evidence" value="ECO:0007669"/>
    <property type="project" value="UniProtKB-ARBA"/>
</dbReference>
<dbReference type="PROSITE" id="PS50157">
    <property type="entry name" value="ZINC_FINGER_C2H2_2"/>
    <property type="match status" value="3"/>
</dbReference>
<protein>
    <recommendedName>
        <fullName evidence="23">Lysine-specific demethylase REF6</fullName>
    </recommendedName>
</protein>
<feature type="domain" description="C2H2-type" evidence="18">
    <location>
        <begin position="1196"/>
        <end position="1225"/>
    </location>
</feature>
<dbReference type="SUPFAM" id="SSF51197">
    <property type="entry name" value="Clavaminate synthase-like"/>
    <property type="match status" value="1"/>
</dbReference>
<dbReference type="GO" id="GO:0000785">
    <property type="term" value="C:chromatin"/>
    <property type="evidence" value="ECO:0007669"/>
    <property type="project" value="TreeGrafter"/>
</dbReference>
<evidence type="ECO:0000256" key="14">
    <source>
        <dbReference type="ARBA" id="ARBA00050682"/>
    </source>
</evidence>
<dbReference type="GO" id="GO:0071558">
    <property type="term" value="F:histone H3K27me2/H3K27me3 demethylase activity"/>
    <property type="evidence" value="ECO:0007669"/>
    <property type="project" value="UniProtKB-ARBA"/>
</dbReference>
<evidence type="ECO:0000256" key="7">
    <source>
        <dbReference type="ARBA" id="ARBA00022853"/>
    </source>
</evidence>
<accession>A0A7N0RJB3</accession>
<dbReference type="GO" id="GO:0010628">
    <property type="term" value="P:positive regulation of gene expression"/>
    <property type="evidence" value="ECO:0007669"/>
    <property type="project" value="UniProtKB-ARBA"/>
</dbReference>
<dbReference type="Pfam" id="PF02375">
    <property type="entry name" value="JmjN"/>
    <property type="match status" value="1"/>
</dbReference>
<dbReference type="FunFam" id="3.30.160.60:FF:000763">
    <property type="entry name" value="Probable lysine-specific demethylase ELF6"/>
    <property type="match status" value="1"/>
</dbReference>
<feature type="domain" description="JmjN" evidence="19">
    <location>
        <begin position="20"/>
        <end position="61"/>
    </location>
</feature>
<dbReference type="PROSITE" id="PS51184">
    <property type="entry name" value="JMJC"/>
    <property type="match status" value="1"/>
</dbReference>
<dbReference type="GO" id="GO:0009741">
    <property type="term" value="P:response to brassinosteroid"/>
    <property type="evidence" value="ECO:0007669"/>
    <property type="project" value="UniProtKB-ARBA"/>
</dbReference>
<dbReference type="GO" id="GO:0008270">
    <property type="term" value="F:zinc ion binding"/>
    <property type="evidence" value="ECO:0007669"/>
    <property type="project" value="UniProtKB-KW"/>
</dbReference>
<keyword evidence="11" id="KW-0805">Transcription regulation</keyword>
<evidence type="ECO:0008006" key="23">
    <source>
        <dbReference type="Google" id="ProtNLM"/>
    </source>
</evidence>
<keyword evidence="22" id="KW-1185">Reference proteome</keyword>
<keyword evidence="8" id="KW-0223">Dioxygenase</keyword>
<evidence type="ECO:0000256" key="15">
    <source>
        <dbReference type="ARBA" id="ARBA00051751"/>
    </source>
</evidence>
<proteinExistence type="inferred from homology"/>
<dbReference type="SMART" id="SM00355">
    <property type="entry name" value="ZnF_C2H2"/>
    <property type="match status" value="4"/>
</dbReference>
<dbReference type="EnsemblPlants" id="Kaladp0011s1015.1.v1.1">
    <property type="protein sequence ID" value="Kaladp0011s1015.1.v1.1"/>
    <property type="gene ID" value="Kaladp0011s1015.v1.1"/>
</dbReference>
<evidence type="ECO:0000256" key="17">
    <source>
        <dbReference type="SAM" id="MobiDB-lite"/>
    </source>
</evidence>
<dbReference type="PROSITE" id="PS51183">
    <property type="entry name" value="JMJN"/>
    <property type="match status" value="1"/>
</dbReference>
<evidence type="ECO:0000256" key="3">
    <source>
        <dbReference type="ARBA" id="ARBA00022723"/>
    </source>
</evidence>
<evidence type="ECO:0000313" key="21">
    <source>
        <dbReference type="EnsemblPlants" id="Kaladp0011s1015.1.v1.1"/>
    </source>
</evidence>
<keyword evidence="7" id="KW-0156">Chromatin regulator</keyword>
<comment type="subcellular location">
    <subcellularLocation>
        <location evidence="1">Nucleus</location>
    </subcellularLocation>
</comment>
<dbReference type="Gene3D" id="3.30.160.60">
    <property type="entry name" value="Classic Zinc Finger"/>
    <property type="match status" value="1"/>
</dbReference>
<keyword evidence="12" id="KW-0804">Transcription</keyword>
<dbReference type="InterPro" id="IPR013087">
    <property type="entry name" value="Znf_C2H2_type"/>
</dbReference>
<reference evidence="21" key="1">
    <citation type="submission" date="2021-01" db="UniProtKB">
        <authorList>
            <consortium name="EnsemblPlants"/>
        </authorList>
    </citation>
    <scope>IDENTIFICATION</scope>
</reference>
<evidence type="ECO:0000256" key="5">
    <source>
        <dbReference type="ARBA" id="ARBA00022771"/>
    </source>
</evidence>
<keyword evidence="3" id="KW-0479">Metal-binding</keyword>
<keyword evidence="10" id="KW-0408">Iron</keyword>
<sequence>MSGKQQQAEVFQWLRALPVAPEYRPTLDEFQDPIAYIFKIEKEASRYGICKIVPPLPPAPRKTVVANFNKSVPNGSGARPTFTTRQQQIGFCPRRGRPVQRPVWQSGEFYTFQEFEAKARAFERSYLKKCGKKAAVAAAAAAGPGLSALEIETLYWKASADKPFSVEYANDMPGSAFAAASGTGRRPREGGEGMTVGDTAWNMKGVARSTMSLLRFMKEDIAGVTSPMVYVAMLFSWFAWHVEDHDLHSLNYLHTGAGKTWYGVPKEAAAGFEEVVRVHGYGGEINPLVTFATLGEKTTVMSPEVFVKAGIPCCRLVQNPGEFVVTFPRAYHSGFSHGFNCGEASNIATPYWLAVAKEAAVRRASINYPPMVSHFQLLYDLAFALCSSLPMGVHSQPRSSRLKQKRKGVGETVVKQLFVEDIKESNRLLQLLGEGLPVVLRPLSSAVFSIYSKSRIQCLLKSRSSSHLGLCYQKETVTSIRNNLATSDINSGTNGRLPTVIGLPAVGSKFCSTFDGNSRSLPNESTEPQLSTSSRWVTDFENSNAIQDNGASDKKLFSCVTCGILCFSCVAIIQPAEVAARYLMASDCSFFSDSENAAKKTSEELADSGRGVNTLDHTYSSGWMGRRAHNGTSNHIEEEYQSDEANSDREEQPRTTALDLLASAYGNSSDSENDTRLDSDPVYADGPNFSKISSDSDFECNDSDIRDPLQENDFRWESSPRLHSEGETTRFHIADSDGENHYRRAFQNRNSTYDSPSFNLDKLASMGSNLASLQSDKDSLRMHVFCLEHAIEVKKKLKQIGGVNMLLLCHPDYPRVEAEAKSVQEELGLDHCWNDTAFRESSEDDERCMAAALESAEDVSSNGDWTVKLGINLFYSASLSRSPLYSKQMPYNSIVYKAFGRVPPLEAPAKSDGHTKGNSRKKKIVLAGKWCGKPWMSNQVHPLLLPPPPALEETQQEHLHAHASAKTDAADSDSIQPVKSSKARRDDSSATTSTPLAGSKRQIVVYSRSNKKTKRAETGLSVSASDGGDADAGENLSNQQAKLHVRSKHKIEGNKKPLEEETRILYYSSKHVAKGDLKSTKETTSLRDLYKPNFKPFGADLDDKREGGLSTRLRRRNTKPELEHEGKVLVKKERKPNKTPANSKIEKVDAKPRKSKVSEAARSRKKKDEEGEFQCDKEGCTMSFSLKQELALHKRDICPVTGCGKTFFSHKYLLQHRRVHEDARPLKCPWKGCKMTFKWAWARTEHIRVHTGVRPYMCAEPGCGQTFRFVSDFSRHKRKTGHSVKRNIKC</sequence>
<dbReference type="Gene3D" id="2.60.120.650">
    <property type="entry name" value="Cupin"/>
    <property type="match status" value="1"/>
</dbReference>
<dbReference type="PANTHER" id="PTHR10694:SF38">
    <property type="entry name" value="LYSINE-SPECIFIC DEMETHYLASE REF6"/>
    <property type="match status" value="1"/>
</dbReference>
<dbReference type="GO" id="GO:0009826">
    <property type="term" value="P:unidimensional cell growth"/>
    <property type="evidence" value="ECO:0007669"/>
    <property type="project" value="UniProtKB-ARBA"/>
</dbReference>